<evidence type="ECO:0000256" key="1">
    <source>
        <dbReference type="SAM" id="Phobius"/>
    </source>
</evidence>
<keyword evidence="3" id="KW-1185">Reference proteome</keyword>
<reference evidence="2" key="1">
    <citation type="submission" date="2020-09" db="EMBL/GenBank/DDBJ databases">
        <title>Taishania pollutisoli gen. nov., sp. nov., Isolated from Tetrabromobisphenol A-Contaminated Soil.</title>
        <authorList>
            <person name="Chen Q."/>
        </authorList>
    </citation>
    <scope>NUCLEOTIDE SEQUENCE</scope>
    <source>
        <strain evidence="2">CZZ-1</strain>
    </source>
</reference>
<keyword evidence="2" id="KW-0489">Methyltransferase</keyword>
<keyword evidence="1" id="KW-1133">Transmembrane helix</keyword>
<evidence type="ECO:0000313" key="3">
    <source>
        <dbReference type="Proteomes" id="UP000652681"/>
    </source>
</evidence>
<dbReference type="Gene3D" id="3.40.50.150">
    <property type="entry name" value="Vaccinia Virus protein VP39"/>
    <property type="match status" value="1"/>
</dbReference>
<dbReference type="Pfam" id="PF01209">
    <property type="entry name" value="Ubie_methyltran"/>
    <property type="match status" value="1"/>
</dbReference>
<feature type="transmembrane region" description="Helical" evidence="1">
    <location>
        <begin position="45"/>
        <end position="71"/>
    </location>
</feature>
<organism evidence="2 3">
    <name type="scientific">Taishania pollutisoli</name>
    <dbReference type="NCBI Taxonomy" id="2766479"/>
    <lineage>
        <taxon>Bacteria</taxon>
        <taxon>Pseudomonadati</taxon>
        <taxon>Bacteroidota</taxon>
        <taxon>Flavobacteriia</taxon>
        <taxon>Flavobacteriales</taxon>
        <taxon>Crocinitomicaceae</taxon>
        <taxon>Taishania</taxon>
    </lineage>
</organism>
<sequence length="253" mass="29683">MEIKRKPFQGVMNIVRFNRHFYIIALLVLSAVVLFHHYLPLPSWLQSLAVIGALITLLMIAGSLAISYFIYDWSDLYHLNWLPDLNHKKVMNIHAGFDETSTIITQKFKTVNLTICDFYDPQQHTEISIRRARKIYPPHRETIAVVTDKLPFPTNHFDVVSVIFSAHEIRDVQERILFFKELRRVVKPFGMVYVTEHLRDRANFVAYSIGFFHFYSRKSWRNVFKHAALTLESELKSTPFISTFQLKKHGNTV</sequence>
<dbReference type="RefSeq" id="WP_216714328.1">
    <property type="nucleotide sequence ID" value="NZ_JACVEL010000007.1"/>
</dbReference>
<keyword evidence="1" id="KW-0472">Membrane</keyword>
<dbReference type="InterPro" id="IPR029063">
    <property type="entry name" value="SAM-dependent_MTases_sf"/>
</dbReference>
<gene>
    <name evidence="2" type="ORF">H9Y05_11125</name>
</gene>
<dbReference type="Proteomes" id="UP000652681">
    <property type="component" value="Unassembled WGS sequence"/>
</dbReference>
<dbReference type="EMBL" id="JACVEL010000007">
    <property type="protein sequence ID" value="MBC9813020.1"/>
    <property type="molecule type" value="Genomic_DNA"/>
</dbReference>
<proteinExistence type="predicted"/>
<dbReference type="SUPFAM" id="SSF53335">
    <property type="entry name" value="S-adenosyl-L-methionine-dependent methyltransferases"/>
    <property type="match status" value="1"/>
</dbReference>
<keyword evidence="1" id="KW-0812">Transmembrane</keyword>
<dbReference type="AlphaFoldDB" id="A0A8J6PLK6"/>
<comment type="caution">
    <text evidence="2">The sequence shown here is derived from an EMBL/GenBank/DDBJ whole genome shotgun (WGS) entry which is preliminary data.</text>
</comment>
<evidence type="ECO:0000313" key="2">
    <source>
        <dbReference type="EMBL" id="MBC9813020.1"/>
    </source>
</evidence>
<feature type="transmembrane region" description="Helical" evidence="1">
    <location>
        <begin position="21"/>
        <end position="39"/>
    </location>
</feature>
<dbReference type="GO" id="GO:0032259">
    <property type="term" value="P:methylation"/>
    <property type="evidence" value="ECO:0007669"/>
    <property type="project" value="UniProtKB-KW"/>
</dbReference>
<dbReference type="GO" id="GO:0008168">
    <property type="term" value="F:methyltransferase activity"/>
    <property type="evidence" value="ECO:0007669"/>
    <property type="project" value="UniProtKB-KW"/>
</dbReference>
<protein>
    <submittedName>
        <fullName evidence="2">Methyltransferase domain-containing protein</fullName>
    </submittedName>
</protein>
<keyword evidence="2" id="KW-0808">Transferase</keyword>
<name>A0A8J6PLK6_9FLAO</name>
<accession>A0A8J6PLK6</accession>